<evidence type="ECO:0000256" key="8">
    <source>
        <dbReference type="ARBA" id="ARBA00022840"/>
    </source>
</evidence>
<dbReference type="SUPFAM" id="SSF56112">
    <property type="entry name" value="Protein kinase-like (PK-like)"/>
    <property type="match status" value="1"/>
</dbReference>
<name>A0A5D2M5D3_GOSTO</name>
<keyword evidence="8" id="KW-0067">ATP-binding</keyword>
<organism evidence="15 16">
    <name type="scientific">Gossypium tomentosum</name>
    <name type="common">Hawaiian cotton</name>
    <name type="synonym">Gossypium sandvicense</name>
    <dbReference type="NCBI Taxonomy" id="34277"/>
    <lineage>
        <taxon>Eukaryota</taxon>
        <taxon>Viridiplantae</taxon>
        <taxon>Streptophyta</taxon>
        <taxon>Embryophyta</taxon>
        <taxon>Tracheophyta</taxon>
        <taxon>Spermatophyta</taxon>
        <taxon>Magnoliopsida</taxon>
        <taxon>eudicotyledons</taxon>
        <taxon>Gunneridae</taxon>
        <taxon>Pentapetalae</taxon>
        <taxon>rosids</taxon>
        <taxon>malvids</taxon>
        <taxon>Malvales</taxon>
        <taxon>Malvaceae</taxon>
        <taxon>Malvoideae</taxon>
        <taxon>Gossypium</taxon>
    </lineage>
</organism>
<dbReference type="PANTHER" id="PTHR27009">
    <property type="entry name" value="RUST RESISTANCE KINASE LR10-RELATED"/>
    <property type="match status" value="1"/>
</dbReference>
<feature type="chain" id="PRO_5022997163" description="Protein kinase domain-containing protein" evidence="13">
    <location>
        <begin position="26"/>
        <end position="574"/>
    </location>
</feature>
<keyword evidence="4 12" id="KW-0812">Transmembrane</keyword>
<dbReference type="InterPro" id="IPR045874">
    <property type="entry name" value="LRK10/LRL21-25-like"/>
</dbReference>
<keyword evidence="5 13" id="KW-0732">Signal</keyword>
<evidence type="ECO:0000256" key="6">
    <source>
        <dbReference type="ARBA" id="ARBA00022741"/>
    </source>
</evidence>
<evidence type="ECO:0000256" key="11">
    <source>
        <dbReference type="ARBA" id="ARBA00023180"/>
    </source>
</evidence>
<dbReference type="Gene3D" id="1.10.510.10">
    <property type="entry name" value="Transferase(Phosphotransferase) domain 1"/>
    <property type="match status" value="1"/>
</dbReference>
<protein>
    <recommendedName>
        <fullName evidence="14">Protein kinase domain-containing protein</fullName>
    </recommendedName>
</protein>
<keyword evidence="7" id="KW-0418">Kinase</keyword>
<dbReference type="InterPro" id="IPR000719">
    <property type="entry name" value="Prot_kinase_dom"/>
</dbReference>
<proteinExistence type="predicted"/>
<dbReference type="PROSITE" id="PS00108">
    <property type="entry name" value="PROTEIN_KINASE_ST"/>
    <property type="match status" value="1"/>
</dbReference>
<dbReference type="GO" id="GO:0030247">
    <property type="term" value="F:polysaccharide binding"/>
    <property type="evidence" value="ECO:0007669"/>
    <property type="project" value="InterPro"/>
</dbReference>
<evidence type="ECO:0000256" key="12">
    <source>
        <dbReference type="SAM" id="Phobius"/>
    </source>
</evidence>
<evidence type="ECO:0000256" key="13">
    <source>
        <dbReference type="SAM" id="SignalP"/>
    </source>
</evidence>
<sequence length="574" mass="65136">MVRPKFALIFLLALALSLFPHASTARSIGKHCGVTSCGNLSVSYPFRLKSQPQGCGLSWFELVCNNNRTIFPTEDGDFYVQNISYFNKTIHLQDVDVANHNCSIPLSSLPLPPIDNITFQNDFSLYEYSYSEYSNIYVVNCSMKMNKSWHGVNYINASRTPPSDFNPSCTVEARLMMGTRIKWDLRLPNNVILDWSSVTAIVLTVLALVALYILSNPYRILDKPIIVFQIPFLAITGMLLMRTFLGICCLITLIIYKLRRRHLSVDDAIENFLQSQINFMPIRYSYAELKKITGDFKDKLGDGGYVKLLKESKGNGQDFINEVVTIGRIHHVNVVELVGFCVEGKKQALVYDFMTNGSLDKFIFSTNSSLSWQKMFEIVVGVGRGIEYLHNGCAMKILHFDIKPHNILLDGNFNPKLSDFGLAKLHSVDDSIISLTAARGTLGYMAPELFYKNLGGISYKADVCSFGMMLMEIVGRRKNLNAFADNSSQIYFPSWIYHQFELGENIELESMTENVNKIVRKMIIVAFWCIQTKPIHRPTMTKVLKMLESEEEPFEIPPKSFLFSVDMSSNDNDY</sequence>
<evidence type="ECO:0000256" key="4">
    <source>
        <dbReference type="ARBA" id="ARBA00022692"/>
    </source>
</evidence>
<dbReference type="SMART" id="SM00220">
    <property type="entry name" value="S_TKc"/>
    <property type="match status" value="1"/>
</dbReference>
<dbReference type="InterPro" id="IPR008271">
    <property type="entry name" value="Ser/Thr_kinase_AS"/>
</dbReference>
<comment type="subcellular location">
    <subcellularLocation>
        <location evidence="1">Membrane</location>
        <topology evidence="1">Single-pass type I membrane protein</topology>
    </subcellularLocation>
</comment>
<feature type="transmembrane region" description="Helical" evidence="12">
    <location>
        <begin position="195"/>
        <end position="214"/>
    </location>
</feature>
<keyword evidence="9 12" id="KW-1133">Transmembrane helix</keyword>
<keyword evidence="6" id="KW-0547">Nucleotide-binding</keyword>
<gene>
    <name evidence="15" type="ORF">ES332_D01G050200v1</name>
</gene>
<evidence type="ECO:0000256" key="2">
    <source>
        <dbReference type="ARBA" id="ARBA00022527"/>
    </source>
</evidence>
<evidence type="ECO:0000259" key="14">
    <source>
        <dbReference type="PROSITE" id="PS50011"/>
    </source>
</evidence>
<evidence type="ECO:0000256" key="7">
    <source>
        <dbReference type="ARBA" id="ARBA00022777"/>
    </source>
</evidence>
<feature type="signal peptide" evidence="13">
    <location>
        <begin position="1"/>
        <end position="25"/>
    </location>
</feature>
<keyword evidence="10 12" id="KW-0472">Membrane</keyword>
<dbReference type="Pfam" id="PF00069">
    <property type="entry name" value="Pkinase"/>
    <property type="match status" value="1"/>
</dbReference>
<dbReference type="GO" id="GO:0004674">
    <property type="term" value="F:protein serine/threonine kinase activity"/>
    <property type="evidence" value="ECO:0007669"/>
    <property type="project" value="UniProtKB-KW"/>
</dbReference>
<dbReference type="InterPro" id="IPR011009">
    <property type="entry name" value="Kinase-like_dom_sf"/>
</dbReference>
<evidence type="ECO:0000256" key="1">
    <source>
        <dbReference type="ARBA" id="ARBA00004479"/>
    </source>
</evidence>
<keyword evidence="2" id="KW-0723">Serine/threonine-protein kinase</keyword>
<accession>A0A5D2M5D3</accession>
<reference evidence="15 16" key="1">
    <citation type="submission" date="2019-07" db="EMBL/GenBank/DDBJ databases">
        <title>WGS assembly of Gossypium tomentosum.</title>
        <authorList>
            <person name="Chen Z.J."/>
            <person name="Sreedasyam A."/>
            <person name="Ando A."/>
            <person name="Song Q."/>
            <person name="De L."/>
            <person name="Hulse-Kemp A."/>
            <person name="Ding M."/>
            <person name="Ye W."/>
            <person name="Kirkbride R."/>
            <person name="Jenkins J."/>
            <person name="Plott C."/>
            <person name="Lovell J."/>
            <person name="Lin Y.-M."/>
            <person name="Vaughn R."/>
            <person name="Liu B."/>
            <person name="Li W."/>
            <person name="Simpson S."/>
            <person name="Scheffler B."/>
            <person name="Saski C."/>
            <person name="Grover C."/>
            <person name="Hu G."/>
            <person name="Conover J."/>
            <person name="Carlson J."/>
            <person name="Shu S."/>
            <person name="Boston L."/>
            <person name="Williams M."/>
            <person name="Peterson D."/>
            <person name="Mcgee K."/>
            <person name="Jones D."/>
            <person name="Wendel J."/>
            <person name="Stelly D."/>
            <person name="Grimwood J."/>
            <person name="Schmutz J."/>
        </authorList>
    </citation>
    <scope>NUCLEOTIDE SEQUENCE [LARGE SCALE GENOMIC DNA]</scope>
    <source>
        <strain evidence="15">7179.01</strain>
    </source>
</reference>
<dbReference type="Proteomes" id="UP000322667">
    <property type="component" value="Chromosome D01"/>
</dbReference>
<dbReference type="PROSITE" id="PS50011">
    <property type="entry name" value="PROTEIN_KINASE_DOM"/>
    <property type="match status" value="1"/>
</dbReference>
<dbReference type="GO" id="GO:0005524">
    <property type="term" value="F:ATP binding"/>
    <property type="evidence" value="ECO:0007669"/>
    <property type="project" value="UniProtKB-KW"/>
</dbReference>
<keyword evidence="3" id="KW-0808">Transferase</keyword>
<dbReference type="Pfam" id="PF13947">
    <property type="entry name" value="GUB_WAK_bind"/>
    <property type="match status" value="1"/>
</dbReference>
<dbReference type="EMBL" id="CM017623">
    <property type="protein sequence ID" value="TYH86537.1"/>
    <property type="molecule type" value="Genomic_DNA"/>
</dbReference>
<keyword evidence="11" id="KW-0325">Glycoprotein</keyword>
<keyword evidence="16" id="KW-1185">Reference proteome</keyword>
<evidence type="ECO:0000256" key="5">
    <source>
        <dbReference type="ARBA" id="ARBA00022729"/>
    </source>
</evidence>
<feature type="domain" description="Protein kinase" evidence="14">
    <location>
        <begin position="294"/>
        <end position="555"/>
    </location>
</feature>
<evidence type="ECO:0000256" key="10">
    <source>
        <dbReference type="ARBA" id="ARBA00023136"/>
    </source>
</evidence>
<evidence type="ECO:0000313" key="16">
    <source>
        <dbReference type="Proteomes" id="UP000322667"/>
    </source>
</evidence>
<dbReference type="AlphaFoldDB" id="A0A5D2M5D3"/>
<dbReference type="FunFam" id="1.10.510.10:FF:000590">
    <property type="entry name" value="PR5-like receptor kinase"/>
    <property type="match status" value="1"/>
</dbReference>
<feature type="transmembrane region" description="Helical" evidence="12">
    <location>
        <begin position="226"/>
        <end position="256"/>
    </location>
</feature>
<dbReference type="InterPro" id="IPR025287">
    <property type="entry name" value="WAK_GUB"/>
</dbReference>
<evidence type="ECO:0000256" key="3">
    <source>
        <dbReference type="ARBA" id="ARBA00022679"/>
    </source>
</evidence>
<evidence type="ECO:0000313" key="15">
    <source>
        <dbReference type="EMBL" id="TYH86537.1"/>
    </source>
</evidence>
<dbReference type="GO" id="GO:0016020">
    <property type="term" value="C:membrane"/>
    <property type="evidence" value="ECO:0007669"/>
    <property type="project" value="UniProtKB-SubCell"/>
</dbReference>
<evidence type="ECO:0000256" key="9">
    <source>
        <dbReference type="ARBA" id="ARBA00022989"/>
    </source>
</evidence>
<dbReference type="Gene3D" id="3.30.200.20">
    <property type="entry name" value="Phosphorylase Kinase, domain 1"/>
    <property type="match status" value="1"/>
</dbReference>